<evidence type="ECO:0000313" key="3">
    <source>
        <dbReference type="EMBL" id="MEK0083991.1"/>
    </source>
</evidence>
<organism evidence="3 4">
    <name type="scientific">Benzoatithermus flavus</name>
    <dbReference type="NCBI Taxonomy" id="3108223"/>
    <lineage>
        <taxon>Bacteria</taxon>
        <taxon>Pseudomonadati</taxon>
        <taxon>Pseudomonadota</taxon>
        <taxon>Alphaproteobacteria</taxon>
        <taxon>Geminicoccales</taxon>
        <taxon>Geminicoccaceae</taxon>
        <taxon>Benzoatithermus</taxon>
    </lineage>
</organism>
<evidence type="ECO:0000313" key="4">
    <source>
        <dbReference type="Proteomes" id="UP001375743"/>
    </source>
</evidence>
<dbReference type="InterPro" id="IPR038740">
    <property type="entry name" value="BioF2-like_GNAT_dom"/>
</dbReference>
<dbReference type="SUPFAM" id="SSF55729">
    <property type="entry name" value="Acyl-CoA N-acyltransferases (Nat)"/>
    <property type="match status" value="1"/>
</dbReference>
<dbReference type="EMBL" id="JBBLZC010000011">
    <property type="protein sequence ID" value="MEK0083991.1"/>
    <property type="molecule type" value="Genomic_DNA"/>
</dbReference>
<dbReference type="InterPro" id="IPR016181">
    <property type="entry name" value="Acyl_CoA_acyltransferase"/>
</dbReference>
<proteinExistence type="predicted"/>
<dbReference type="EC" id="2.3.1.-" evidence="3"/>
<gene>
    <name evidence="3" type="ORF">U1T56_12580</name>
</gene>
<protein>
    <submittedName>
        <fullName evidence="3">GNAT family N-acetyltransferase</fullName>
        <ecNumber evidence="3">2.3.1.-</ecNumber>
    </submittedName>
</protein>
<reference evidence="3 4" key="1">
    <citation type="submission" date="2024-01" db="EMBL/GenBank/DDBJ databases">
        <title>Multi-omics insights into the function and evolution of sodium benzoate biodegradation pathways in Benzoatithermus flavus gen. nov., sp. nov. from hot spring.</title>
        <authorList>
            <person name="Hu C.-J."/>
            <person name="Li W.-J."/>
        </authorList>
    </citation>
    <scope>NUCLEOTIDE SEQUENCE [LARGE SCALE GENOMIC DNA]</scope>
    <source>
        <strain evidence="3 4">SYSU G07066</strain>
    </source>
</reference>
<evidence type="ECO:0000259" key="2">
    <source>
        <dbReference type="Pfam" id="PF13480"/>
    </source>
</evidence>
<evidence type="ECO:0000256" key="1">
    <source>
        <dbReference type="SAM" id="MobiDB-lite"/>
    </source>
</evidence>
<dbReference type="GO" id="GO:0016746">
    <property type="term" value="F:acyltransferase activity"/>
    <property type="evidence" value="ECO:0007669"/>
    <property type="project" value="UniProtKB-KW"/>
</dbReference>
<dbReference type="Gene3D" id="3.40.630.30">
    <property type="match status" value="1"/>
</dbReference>
<sequence length="458" mass="49333">MIIFLDKRSSRLGSVAARRGREPAGRAAPLRLLQPDGTTLSEKRGDRAGLIGPLIEHLPPSVDPWLRAGQRYLLPLLRRRVPLLRARGPVLADGTPGTLLLAGDSATARYLAKRFFAEAPVFERIGTASPFRLPAMLPALAEGVDLVVATVPRWLARRSGDRLWLRVPESVGARLEAKADGSTFAGASKTARRNIELVRKSGLTWTTSHDPADFERFYDEMYVPFAKARYGELAFVRDRHALRRRFRQGGLFWIRRDGEIVAGQLFQIEGASLHVLGPGTPGGSSEPVKLGALSALYLAAAAHAERNGIRWLDMGGSSPSLRDGVLLHKRGWGAMLADRPESHADLLVRWRSITPPVAHFLAETPLVVRDGDGFAAVTVWDGQGGIAGSAAALRDKLAMPGLRRLHVLATGGGETGRLPPAAGQDTELLVSPPGPPESLGMRPEAPAGHTPDTVGSYS</sequence>
<dbReference type="Pfam" id="PF13480">
    <property type="entry name" value="Acetyltransf_6"/>
    <property type="match status" value="1"/>
</dbReference>
<accession>A0ABU8XS00</accession>
<keyword evidence="3" id="KW-0012">Acyltransferase</keyword>
<name>A0ABU8XS00_9PROT</name>
<feature type="region of interest" description="Disordered" evidence="1">
    <location>
        <begin position="412"/>
        <end position="458"/>
    </location>
</feature>
<dbReference type="RefSeq" id="WP_418159840.1">
    <property type="nucleotide sequence ID" value="NZ_JBBLZC010000011.1"/>
</dbReference>
<comment type="caution">
    <text evidence="3">The sequence shown here is derived from an EMBL/GenBank/DDBJ whole genome shotgun (WGS) entry which is preliminary data.</text>
</comment>
<feature type="domain" description="BioF2-like acetyltransferase" evidence="2">
    <location>
        <begin position="189"/>
        <end position="317"/>
    </location>
</feature>
<keyword evidence="3" id="KW-0808">Transferase</keyword>
<dbReference type="Proteomes" id="UP001375743">
    <property type="component" value="Unassembled WGS sequence"/>
</dbReference>
<keyword evidence="4" id="KW-1185">Reference proteome</keyword>